<protein>
    <submittedName>
        <fullName evidence="1">Uncharacterized protein</fullName>
    </submittedName>
</protein>
<reference evidence="2" key="1">
    <citation type="submission" date="2021-01" db="EMBL/GenBank/DDBJ databases">
        <title>Caligus Genome Assembly.</title>
        <authorList>
            <person name="Gallardo-Escarate C."/>
        </authorList>
    </citation>
    <scope>NUCLEOTIDE SEQUENCE [LARGE SCALE GENOMIC DNA]</scope>
</reference>
<dbReference type="AlphaFoldDB" id="A0A7T8KFB9"/>
<name>A0A7T8KFB9_CALRO</name>
<keyword evidence="2" id="KW-1185">Reference proteome</keyword>
<dbReference type="Proteomes" id="UP000595437">
    <property type="component" value="Chromosome 5"/>
</dbReference>
<sequence length="68" mass="7963">MATPDFHSYFLIRIKLARTVNEIHGDLLSIFPDFCPDISTLQRWHSEFDKGVLPWKRRPVLDVPGRRG</sequence>
<dbReference type="EMBL" id="CP045894">
    <property type="protein sequence ID" value="QQP54713.1"/>
    <property type="molecule type" value="Genomic_DNA"/>
</dbReference>
<evidence type="ECO:0000313" key="1">
    <source>
        <dbReference type="EMBL" id="QQP54713.1"/>
    </source>
</evidence>
<dbReference type="OrthoDB" id="10017160at2759"/>
<accession>A0A7T8KFB9</accession>
<organism evidence="1 2">
    <name type="scientific">Caligus rogercresseyi</name>
    <name type="common">Sea louse</name>
    <dbReference type="NCBI Taxonomy" id="217165"/>
    <lineage>
        <taxon>Eukaryota</taxon>
        <taxon>Metazoa</taxon>
        <taxon>Ecdysozoa</taxon>
        <taxon>Arthropoda</taxon>
        <taxon>Crustacea</taxon>
        <taxon>Multicrustacea</taxon>
        <taxon>Hexanauplia</taxon>
        <taxon>Copepoda</taxon>
        <taxon>Siphonostomatoida</taxon>
        <taxon>Caligidae</taxon>
        <taxon>Caligus</taxon>
    </lineage>
</organism>
<proteinExistence type="predicted"/>
<evidence type="ECO:0000313" key="2">
    <source>
        <dbReference type="Proteomes" id="UP000595437"/>
    </source>
</evidence>
<gene>
    <name evidence="1" type="ORF">FKW44_007633</name>
</gene>